<dbReference type="Proteomes" id="UP001596414">
    <property type="component" value="Unassembled WGS sequence"/>
</dbReference>
<feature type="region of interest" description="Disordered" evidence="1">
    <location>
        <begin position="33"/>
        <end position="52"/>
    </location>
</feature>
<reference evidence="2 3" key="1">
    <citation type="journal article" date="2014" name="Int. J. Syst. Evol. Microbiol.">
        <title>Complete genome sequence of Corynebacterium casei LMG S-19264T (=DSM 44701T), isolated from a smear-ripened cheese.</title>
        <authorList>
            <consortium name="US DOE Joint Genome Institute (JGI-PGF)"/>
            <person name="Walter F."/>
            <person name="Albersmeier A."/>
            <person name="Kalinowski J."/>
            <person name="Ruckert C."/>
        </authorList>
    </citation>
    <scope>NUCLEOTIDE SEQUENCE [LARGE SCALE GENOMIC DNA]</scope>
    <source>
        <strain evidence="2 3">CGMCC 4.7215</strain>
    </source>
</reference>
<proteinExistence type="predicted"/>
<evidence type="ECO:0008006" key="4">
    <source>
        <dbReference type="Google" id="ProtNLM"/>
    </source>
</evidence>
<dbReference type="EMBL" id="JBHSZQ010000009">
    <property type="protein sequence ID" value="MFC7125877.1"/>
    <property type="molecule type" value="Genomic_DNA"/>
</dbReference>
<accession>A0ABD5X776</accession>
<organism evidence="2 3">
    <name type="scientific">Halovenus rubra</name>
    <dbReference type="NCBI Taxonomy" id="869890"/>
    <lineage>
        <taxon>Archaea</taxon>
        <taxon>Methanobacteriati</taxon>
        <taxon>Methanobacteriota</taxon>
        <taxon>Stenosarchaea group</taxon>
        <taxon>Halobacteria</taxon>
        <taxon>Halobacteriales</taxon>
        <taxon>Haloarculaceae</taxon>
        <taxon>Halovenus</taxon>
    </lineage>
</organism>
<evidence type="ECO:0000313" key="3">
    <source>
        <dbReference type="Proteomes" id="UP001596414"/>
    </source>
</evidence>
<protein>
    <recommendedName>
        <fullName evidence="4">Tat (Twin-arginine translocation) pathway signal sequence</fullName>
    </recommendedName>
</protein>
<evidence type="ECO:0000313" key="2">
    <source>
        <dbReference type="EMBL" id="MFC7125877.1"/>
    </source>
</evidence>
<name>A0ABD5X776_9EURY</name>
<gene>
    <name evidence="2" type="ORF">ACFQJ7_07460</name>
</gene>
<dbReference type="RefSeq" id="WP_267638625.1">
    <property type="nucleotide sequence ID" value="NZ_JAODIY010000018.1"/>
</dbReference>
<feature type="compositionally biased region" description="Acidic residues" evidence="1">
    <location>
        <begin position="36"/>
        <end position="52"/>
    </location>
</feature>
<comment type="caution">
    <text evidence="2">The sequence shown here is derived from an EMBL/GenBank/DDBJ whole genome shotgun (WGS) entry which is preliminary data.</text>
</comment>
<evidence type="ECO:0000256" key="1">
    <source>
        <dbReference type="SAM" id="MobiDB-lite"/>
    </source>
</evidence>
<sequence length="190" mass="21249">MTALFDGGPTESNRREYLTGLTTAGSLALAGCLGDDSSDDEQNETESYDDVDEERRIDGEILRSSFPIRLYDTNSKERVSEVHWHTEFSHWHFVPFEIPLEEYRPVNARVYNAESEVLPLGSDEQFHIRAVRTEDTPADLLEVKVTGKLLNFHGLSAGEGKLLFELLSGDTVVWTTPVLTVTVGNTTNES</sequence>
<dbReference type="AlphaFoldDB" id="A0ABD5X776"/>